<evidence type="ECO:0000256" key="1">
    <source>
        <dbReference type="SAM" id="MobiDB-lite"/>
    </source>
</evidence>
<feature type="compositionally biased region" description="Low complexity" evidence="1">
    <location>
        <begin position="280"/>
        <end position="295"/>
    </location>
</feature>
<reference evidence="4 5" key="1">
    <citation type="submission" date="2016-08" db="EMBL/GenBank/DDBJ databases">
        <authorList>
            <consortium name="Lentinula edodes genome sequencing consortium"/>
            <person name="Sakamoto Y."/>
            <person name="Nakade K."/>
            <person name="Sato S."/>
            <person name="Yoshida Y."/>
            <person name="Miyazaki K."/>
            <person name="Natsume S."/>
            <person name="Konno N."/>
        </authorList>
    </citation>
    <scope>NUCLEOTIDE SEQUENCE [LARGE SCALE GENOMIC DNA]</scope>
    <source>
        <strain evidence="4 5">NBRC 111202</strain>
    </source>
</reference>
<dbReference type="STRING" id="5353.A0A1Q3DZ13"/>
<sequence>MPSIITPSRQNPQQVNLPSSSYSTPGRLSRALSPPASISSYSTPTITPLSAQQKLNVVNRVAIEGKAKQNEDSVFIRMYLKMSLPLDSVSPGSTVQLFPEENVKILSSQVHPLDSNFVPYNFDSTVSPLLHRAARALKLPERSKQTFQSTFNLASAESSTVVDATFTGHILVSNYYISYVLPKHFPLEAGSAVSRRRSPISERNQVHFMAAIDMVVPYVSRPPRAPYLLSIPTPRCLQNYINLRIFPPSTPNISSSFASLSSTDNDESGSWDLASEPHVTRSTSSRSRSNSYNNNFADDESSDSSTVGFSYGCGISGTFPSAERIRVRWAKPIRSFDTVDSSDGRRRVGVKDVKGEMTCVIRGQAGNGVLIEVSYKGTCKGVWFPGVATMLGMDVGLIAKNSGVTWAEGFPNEWQVNGGTGYTGFDVGSNQKLSRHDSLESNAGNPDINILPSTPNGEIKFPRASGLASRQDSTSSTSSSTSSLLRAPLPTQNVADYSFEGSPTASGILSSNGTESLSSLPASVSNLTSQSQSRIDRGPEHPVTLHLNMNELLPASRNNFIFSISGTVVVTPRPPHPRLNGNSTVHSGSEGEGDSDDLRSVILPKFTVHAADSESFSFIVKNDSPDGEIVEVYNDSMSSSSIKGRPTQLNKGAISKSSSDNGLRIALKRIPFPVAANGTPVNKQRTDETTLRPLARPLTPSGSIGSRSSSPINGQINNRVPRTSLSSLGKLPSGTTVIARPVRDGPLMIPWVNATVTPLLPSTSEGLPESYAVRLSLPAPADMVSEWLEFGLAKPGISAGSKDADRRPPRIDLVNVSVEGVPVRFDTTAATAPTASQELDVVDLGGVKFGEMSSKEWISWIRVRVGGAGGSMVVVDYVVRTEDDAKGKAGGKGKKKARDEVPMDIYLPSFSLPVGRLEVVVEDAPGLKFSSMRTNLHHSSSPTTKRRLLHYSTEEFFYPHLSFFVRLNPSKGSSPFSAYLPLLYTIVVLVGLLFVFQIRWQVHSLGKSLEGYPLIVESGWNEIPQTVTVTTTLYSYEDMKSSSKGPTSIVSETKAAFSMPTANSGILPSNAVSATSTLSLAPPNIPARSKASSSTSSQSSSPHPSSITASKETYALITMQSLWEFQWQDLKPLVESTAQSLKRTLGPVWKILELVWWGPG</sequence>
<feature type="region of interest" description="Disordered" evidence="1">
    <location>
        <begin position="1"/>
        <end position="43"/>
    </location>
</feature>
<feature type="compositionally biased region" description="Low complexity" evidence="1">
    <location>
        <begin position="31"/>
        <end position="43"/>
    </location>
</feature>
<evidence type="ECO:0000313" key="4">
    <source>
        <dbReference type="EMBL" id="GAW00243.1"/>
    </source>
</evidence>
<dbReference type="AlphaFoldDB" id="A0A1Q3DZ13"/>
<feature type="compositionally biased region" description="Low complexity" evidence="1">
    <location>
        <begin position="473"/>
        <end position="483"/>
    </location>
</feature>
<dbReference type="Proteomes" id="UP000188533">
    <property type="component" value="Unassembled WGS sequence"/>
</dbReference>
<feature type="compositionally biased region" description="Polar residues" evidence="1">
    <location>
        <begin position="510"/>
        <end position="533"/>
    </location>
</feature>
<proteinExistence type="predicted"/>
<feature type="region of interest" description="Disordered" evidence="1">
    <location>
        <begin position="693"/>
        <end position="718"/>
    </location>
</feature>
<name>A0A1Q3DZ13_LENED</name>
<keyword evidence="5" id="KW-1185">Reference proteome</keyword>
<dbReference type="PROSITE" id="PS50835">
    <property type="entry name" value="IG_LIKE"/>
    <property type="match status" value="1"/>
</dbReference>
<feature type="region of interest" description="Disordered" evidence="1">
    <location>
        <begin position="434"/>
        <end position="487"/>
    </location>
</feature>
<protein>
    <submittedName>
        <fullName evidence="4">Replication factor-a protein 1</fullName>
    </submittedName>
</protein>
<feature type="compositionally biased region" description="Polar residues" evidence="1">
    <location>
        <begin position="1"/>
        <end position="26"/>
    </location>
</feature>
<gene>
    <name evidence="4" type="ORF">LENED_001745</name>
</gene>
<feature type="region of interest" description="Disordered" evidence="1">
    <location>
        <begin position="268"/>
        <end position="305"/>
    </location>
</feature>
<feature type="transmembrane region" description="Helical" evidence="2">
    <location>
        <begin position="976"/>
        <end position="996"/>
    </location>
</feature>
<reference evidence="4 5" key="2">
    <citation type="submission" date="2017-02" db="EMBL/GenBank/DDBJ databases">
        <title>A genome survey and senescence transcriptome analysis in Lentinula edodes.</title>
        <authorList>
            <person name="Sakamoto Y."/>
            <person name="Nakade K."/>
            <person name="Sato S."/>
            <person name="Yoshida Y."/>
            <person name="Miyazaki K."/>
            <person name="Natsume S."/>
            <person name="Konno N."/>
        </authorList>
    </citation>
    <scope>NUCLEOTIDE SEQUENCE [LARGE SCALE GENOMIC DNA]</scope>
    <source>
        <strain evidence="4 5">NBRC 111202</strain>
    </source>
</reference>
<feature type="region of interest" description="Disordered" evidence="1">
    <location>
        <begin position="638"/>
        <end position="658"/>
    </location>
</feature>
<evidence type="ECO:0000256" key="2">
    <source>
        <dbReference type="SAM" id="Phobius"/>
    </source>
</evidence>
<accession>A0A1Q3DZ13</accession>
<keyword evidence="2" id="KW-0472">Membrane</keyword>
<feature type="compositionally biased region" description="Low complexity" evidence="1">
    <location>
        <begin position="1089"/>
        <end position="1107"/>
    </location>
</feature>
<feature type="region of interest" description="Disordered" evidence="1">
    <location>
        <begin position="510"/>
        <end position="542"/>
    </location>
</feature>
<keyword evidence="2" id="KW-0812">Transmembrane</keyword>
<feature type="compositionally biased region" description="Low complexity" evidence="1">
    <location>
        <begin position="700"/>
        <end position="712"/>
    </location>
</feature>
<evidence type="ECO:0000313" key="5">
    <source>
        <dbReference type="Proteomes" id="UP000188533"/>
    </source>
</evidence>
<feature type="region of interest" description="Disordered" evidence="1">
    <location>
        <begin position="1084"/>
        <end position="1107"/>
    </location>
</feature>
<comment type="caution">
    <text evidence="4">The sequence shown here is derived from an EMBL/GenBank/DDBJ whole genome shotgun (WGS) entry which is preliminary data.</text>
</comment>
<feature type="region of interest" description="Disordered" evidence="1">
    <location>
        <begin position="572"/>
        <end position="595"/>
    </location>
</feature>
<organism evidence="4 5">
    <name type="scientific">Lentinula edodes</name>
    <name type="common">Shiitake mushroom</name>
    <name type="synonym">Lentinus edodes</name>
    <dbReference type="NCBI Taxonomy" id="5353"/>
    <lineage>
        <taxon>Eukaryota</taxon>
        <taxon>Fungi</taxon>
        <taxon>Dikarya</taxon>
        <taxon>Basidiomycota</taxon>
        <taxon>Agaricomycotina</taxon>
        <taxon>Agaricomycetes</taxon>
        <taxon>Agaricomycetidae</taxon>
        <taxon>Agaricales</taxon>
        <taxon>Marasmiineae</taxon>
        <taxon>Omphalotaceae</taxon>
        <taxon>Lentinula</taxon>
    </lineage>
</organism>
<dbReference type="InterPro" id="IPR007110">
    <property type="entry name" value="Ig-like_dom"/>
</dbReference>
<evidence type="ECO:0000259" key="3">
    <source>
        <dbReference type="PROSITE" id="PS50835"/>
    </source>
</evidence>
<feature type="domain" description="Ig-like" evidence="3">
    <location>
        <begin position="277"/>
        <end position="374"/>
    </location>
</feature>
<keyword evidence="2" id="KW-1133">Transmembrane helix</keyword>
<dbReference type="EMBL" id="BDGU01000028">
    <property type="protein sequence ID" value="GAW00243.1"/>
    <property type="molecule type" value="Genomic_DNA"/>
</dbReference>